<evidence type="ECO:0000313" key="2">
    <source>
        <dbReference type="EMBL" id="CAJ1407630.1"/>
    </source>
</evidence>
<protein>
    <submittedName>
        <fullName evidence="2">Uncharacterized protein</fullName>
    </submittedName>
</protein>
<gene>
    <name evidence="2" type="ORF">EVOR1521_LOCUS29274</name>
</gene>
<feature type="compositionally biased region" description="Basic residues" evidence="1">
    <location>
        <begin position="171"/>
        <end position="180"/>
    </location>
</feature>
<feature type="region of interest" description="Disordered" evidence="1">
    <location>
        <begin position="155"/>
        <end position="180"/>
    </location>
</feature>
<proteinExistence type="predicted"/>
<organism evidence="2 3">
    <name type="scientific">Effrenium voratum</name>
    <dbReference type="NCBI Taxonomy" id="2562239"/>
    <lineage>
        <taxon>Eukaryota</taxon>
        <taxon>Sar</taxon>
        <taxon>Alveolata</taxon>
        <taxon>Dinophyceae</taxon>
        <taxon>Suessiales</taxon>
        <taxon>Symbiodiniaceae</taxon>
        <taxon>Effrenium</taxon>
    </lineage>
</organism>
<sequence length="180" mass="19838">MPGLSCWPGFDHHSATSFQMPGFAGGFPGFGQEMPGLGVDGMDSGLPFPTMPRRGMPELSAFEDNPDPVGEAEEEGDTAVDAAVKSEVGKVGKEKEKVVEHDPDTKRIAHDTADAVNIFVQSKMMPMFSGSTMKEVRNLMDDSRTLLHKVHAKLRALKEQQRRQRAATPNRPRRRRPAHC</sequence>
<keyword evidence="3" id="KW-1185">Reference proteome</keyword>
<comment type="caution">
    <text evidence="2">The sequence shown here is derived from an EMBL/GenBank/DDBJ whole genome shotgun (WGS) entry which is preliminary data.</text>
</comment>
<name>A0AA36NCR1_9DINO</name>
<evidence type="ECO:0000256" key="1">
    <source>
        <dbReference type="SAM" id="MobiDB-lite"/>
    </source>
</evidence>
<dbReference type="AlphaFoldDB" id="A0AA36NCR1"/>
<evidence type="ECO:0000313" key="3">
    <source>
        <dbReference type="Proteomes" id="UP001178507"/>
    </source>
</evidence>
<accession>A0AA36NCR1</accession>
<dbReference type="EMBL" id="CAUJNA010003682">
    <property type="protein sequence ID" value="CAJ1407630.1"/>
    <property type="molecule type" value="Genomic_DNA"/>
</dbReference>
<dbReference type="Proteomes" id="UP001178507">
    <property type="component" value="Unassembled WGS sequence"/>
</dbReference>
<reference evidence="2" key="1">
    <citation type="submission" date="2023-08" db="EMBL/GenBank/DDBJ databases">
        <authorList>
            <person name="Chen Y."/>
            <person name="Shah S."/>
            <person name="Dougan E. K."/>
            <person name="Thang M."/>
            <person name="Chan C."/>
        </authorList>
    </citation>
    <scope>NUCLEOTIDE SEQUENCE</scope>
</reference>